<dbReference type="OrthoDB" id="544074at2759"/>
<organism evidence="2 3">
    <name type="scientific">Monoraphidium neglectum</name>
    <dbReference type="NCBI Taxonomy" id="145388"/>
    <lineage>
        <taxon>Eukaryota</taxon>
        <taxon>Viridiplantae</taxon>
        <taxon>Chlorophyta</taxon>
        <taxon>core chlorophytes</taxon>
        <taxon>Chlorophyceae</taxon>
        <taxon>CS clade</taxon>
        <taxon>Sphaeropleales</taxon>
        <taxon>Selenastraceae</taxon>
        <taxon>Monoraphidium</taxon>
    </lineage>
</organism>
<accession>A0A0D2LI80</accession>
<sequence length="192" mass="19156">MGRANFGGPAAAPSAPHAAPDAFAPAAAAGPLIGPAPPPAGGVKRQRLEDGAGAGAGFVGGAAHVARGPVVPPEQEAMPSEASMDLQQLRQRFEAFKQDCNAFAAETGQSVAVFTTGGVLSDAPDSAPDDFAADALLKSAGSAAHPRLKLAVLKYGSGGVGRQLVARPEIVKFVSARGFKALAEIADRAAHG</sequence>
<feature type="compositionally biased region" description="Low complexity" evidence="1">
    <location>
        <begin position="7"/>
        <end position="33"/>
    </location>
</feature>
<dbReference type="KEGG" id="mng:MNEG_1824"/>
<dbReference type="STRING" id="145388.A0A0D2LI80"/>
<dbReference type="Proteomes" id="UP000054498">
    <property type="component" value="Unassembled WGS sequence"/>
</dbReference>
<keyword evidence="3" id="KW-1185">Reference proteome</keyword>
<dbReference type="GeneID" id="25734702"/>
<dbReference type="EMBL" id="KK100410">
    <property type="protein sequence ID" value="KIZ06139.1"/>
    <property type="molecule type" value="Genomic_DNA"/>
</dbReference>
<protein>
    <submittedName>
        <fullName evidence="2">Uncharacterized protein</fullName>
    </submittedName>
</protein>
<reference evidence="2 3" key="1">
    <citation type="journal article" date="2013" name="BMC Genomics">
        <title>Reconstruction of the lipid metabolism for the microalga Monoraphidium neglectum from its genome sequence reveals characteristics suitable for biofuel production.</title>
        <authorList>
            <person name="Bogen C."/>
            <person name="Al-Dilaimi A."/>
            <person name="Albersmeier A."/>
            <person name="Wichmann J."/>
            <person name="Grundmann M."/>
            <person name="Rupp O."/>
            <person name="Lauersen K.J."/>
            <person name="Blifernez-Klassen O."/>
            <person name="Kalinowski J."/>
            <person name="Goesmann A."/>
            <person name="Mussgnug J.H."/>
            <person name="Kruse O."/>
        </authorList>
    </citation>
    <scope>NUCLEOTIDE SEQUENCE [LARGE SCALE GENOMIC DNA]</scope>
    <source>
        <strain evidence="2 3">SAG 48.87</strain>
    </source>
</reference>
<feature type="region of interest" description="Disordered" evidence="1">
    <location>
        <begin position="1"/>
        <end position="47"/>
    </location>
</feature>
<dbReference type="RefSeq" id="XP_013905158.1">
    <property type="nucleotide sequence ID" value="XM_014049704.1"/>
</dbReference>
<proteinExistence type="predicted"/>
<dbReference type="AlphaFoldDB" id="A0A0D2LI80"/>
<gene>
    <name evidence="2" type="ORF">MNEG_1824</name>
</gene>
<evidence type="ECO:0000313" key="3">
    <source>
        <dbReference type="Proteomes" id="UP000054498"/>
    </source>
</evidence>
<name>A0A0D2LI80_9CHLO</name>
<evidence type="ECO:0000256" key="1">
    <source>
        <dbReference type="SAM" id="MobiDB-lite"/>
    </source>
</evidence>
<evidence type="ECO:0000313" key="2">
    <source>
        <dbReference type="EMBL" id="KIZ06139.1"/>
    </source>
</evidence>